<dbReference type="InterPro" id="IPR010916">
    <property type="entry name" value="TonB_box_CS"/>
</dbReference>
<protein>
    <submittedName>
        <fullName evidence="2">Uncharacterized protein</fullName>
    </submittedName>
</protein>
<keyword evidence="1" id="KW-0472">Membrane</keyword>
<dbReference type="RefSeq" id="WP_269027792.1">
    <property type="nucleotide sequence ID" value="NZ_BAABDP010000004.1"/>
</dbReference>
<dbReference type="AlphaFoldDB" id="A0A9Q4NSF2"/>
<organism evidence="2 3">
    <name type="scientific">Corynebacterium pilbarense</name>
    <dbReference type="NCBI Taxonomy" id="1288393"/>
    <lineage>
        <taxon>Bacteria</taxon>
        <taxon>Bacillati</taxon>
        <taxon>Actinomycetota</taxon>
        <taxon>Actinomycetes</taxon>
        <taxon>Mycobacteriales</taxon>
        <taxon>Corynebacteriaceae</taxon>
        <taxon>Corynebacterium</taxon>
    </lineage>
</organism>
<dbReference type="Proteomes" id="UP001071110">
    <property type="component" value="Unassembled WGS sequence"/>
</dbReference>
<name>A0A9Q4NSF2_9CORY</name>
<proteinExistence type="predicted"/>
<keyword evidence="3" id="KW-1185">Reference proteome</keyword>
<keyword evidence="1" id="KW-0812">Transmembrane</keyword>
<feature type="transmembrane region" description="Helical" evidence="1">
    <location>
        <begin position="20"/>
        <end position="42"/>
    </location>
</feature>
<gene>
    <name evidence="2" type="ORF">NUW87_06715</name>
</gene>
<sequence>MPGSFSELRTAGGPNKPWVVGGVLALIVAIIGVALAAAYWYANPKPEPVNEVPETVTVTAQPQLGDDPSAPTESISGTFTGTLNSLEDDAKVKAWPAVATFGGGTASVTYPLTGCTALIGEGGESIPLTKGCNDGQGRWDVEKHTPGVVKLTYLEDDIALVEGELSAGLP</sequence>
<accession>A0A9Q4NSF2</accession>
<dbReference type="EMBL" id="JANRML010000007">
    <property type="protein sequence ID" value="MCZ2221067.1"/>
    <property type="molecule type" value="Genomic_DNA"/>
</dbReference>
<reference evidence="2" key="1">
    <citation type="submission" date="2022-08" db="EMBL/GenBank/DDBJ databases">
        <title>Corynebacterium sp. nov., isolated from clinical breast specimens.</title>
        <authorList>
            <person name="Zhang T."/>
        </authorList>
    </citation>
    <scope>NUCLEOTIDE SEQUENCE</scope>
    <source>
        <strain evidence="2">CCUG 57942</strain>
    </source>
</reference>
<comment type="caution">
    <text evidence="2">The sequence shown here is derived from an EMBL/GenBank/DDBJ whole genome shotgun (WGS) entry which is preliminary data.</text>
</comment>
<evidence type="ECO:0000313" key="2">
    <source>
        <dbReference type="EMBL" id="MCZ2221067.1"/>
    </source>
</evidence>
<dbReference type="PROSITE" id="PS00430">
    <property type="entry name" value="TONB_DEPENDENT_REC_1"/>
    <property type="match status" value="1"/>
</dbReference>
<evidence type="ECO:0000256" key="1">
    <source>
        <dbReference type="SAM" id="Phobius"/>
    </source>
</evidence>
<keyword evidence="1" id="KW-1133">Transmembrane helix</keyword>
<evidence type="ECO:0000313" key="3">
    <source>
        <dbReference type="Proteomes" id="UP001071110"/>
    </source>
</evidence>